<evidence type="ECO:0000256" key="1">
    <source>
        <dbReference type="ARBA" id="ARBA00007521"/>
    </source>
</evidence>
<accession>A0AAP9LWD7</accession>
<dbReference type="Proteomes" id="UP000501069">
    <property type="component" value="Chromosome"/>
</dbReference>
<dbReference type="RefSeq" id="WP_003523689.1">
    <property type="nucleotide sequence ID" value="NZ_CABKQO010000001.1"/>
</dbReference>
<dbReference type="AlphaFoldDB" id="A0AAP9LWD7"/>
<proteinExistence type="inferred from homology"/>
<dbReference type="SUPFAM" id="SSF50118">
    <property type="entry name" value="Cell growth inhibitor/plasmid maintenance toxic component"/>
    <property type="match status" value="1"/>
</dbReference>
<evidence type="ECO:0000313" key="3">
    <source>
        <dbReference type="EMBL" id="QIX89149.1"/>
    </source>
</evidence>
<gene>
    <name evidence="3" type="ORF">FOC47_00250</name>
</gene>
<dbReference type="InterPro" id="IPR011067">
    <property type="entry name" value="Plasmid_toxin/cell-grow_inhib"/>
</dbReference>
<dbReference type="EMBL" id="CP050964">
    <property type="protein sequence ID" value="QIX89149.1"/>
    <property type="molecule type" value="Genomic_DNA"/>
</dbReference>
<dbReference type="Pfam" id="PF02452">
    <property type="entry name" value="PemK_toxin"/>
    <property type="match status" value="1"/>
</dbReference>
<dbReference type="PANTHER" id="PTHR33988">
    <property type="entry name" value="ENDORIBONUCLEASE MAZF-RELATED"/>
    <property type="match status" value="1"/>
</dbReference>
<protein>
    <submittedName>
        <fullName evidence="3">Type II toxin-antitoxin system PemK/MazF family toxin</fullName>
    </submittedName>
</protein>
<dbReference type="Gene3D" id="2.30.30.110">
    <property type="match status" value="1"/>
</dbReference>
<dbReference type="GeneID" id="57959579"/>
<sequence length="146" mass="16364">MKVNMFDVFYVKLPDDKCVSEQGGVRPCVIIQNEAGNLYSPTVIVIPLTTEIKKINQATHCIIHKTDANGLMSDSMALAEQVRVVDKSRLREKIGSLDSTKEQNDIINIYLANVTGKKKYIPIWEKVILSIFKLVKEGNSKNDRAA</sequence>
<name>A0AAP9LWD7_9FIRM</name>
<dbReference type="GO" id="GO:0016075">
    <property type="term" value="P:rRNA catabolic process"/>
    <property type="evidence" value="ECO:0007669"/>
    <property type="project" value="TreeGrafter"/>
</dbReference>
<keyword evidence="2" id="KW-1277">Toxin-antitoxin system</keyword>
<comment type="similarity">
    <text evidence="1">Belongs to the PemK/MazF family.</text>
</comment>
<dbReference type="PANTHER" id="PTHR33988:SF2">
    <property type="entry name" value="ENDORIBONUCLEASE MAZF"/>
    <property type="match status" value="1"/>
</dbReference>
<reference evidence="3 4" key="1">
    <citation type="submission" date="2019-11" db="EMBL/GenBank/DDBJ databases">
        <title>FDA dAtabase for Regulatory Grade micrObial Sequences (FDA-ARGOS): Supporting development and validation of Infectious Disease Dx tests.</title>
        <authorList>
            <person name="Turner S."/>
            <person name="Byrd R."/>
            <person name="Tallon L."/>
            <person name="Sadzewicz L."/>
            <person name="Vavikolanu K."/>
            <person name="Mehta A."/>
            <person name="Aluvathingal J."/>
            <person name="Nadendla S."/>
            <person name="Myers T."/>
            <person name="Yan Y."/>
            <person name="Sichtig H."/>
        </authorList>
    </citation>
    <scope>NUCLEOTIDE SEQUENCE [LARGE SCALE GENOMIC DNA]</scope>
    <source>
        <strain evidence="3 4">FDAARGOS_739</strain>
    </source>
</reference>
<dbReference type="GO" id="GO:0003677">
    <property type="term" value="F:DNA binding"/>
    <property type="evidence" value="ECO:0007669"/>
    <property type="project" value="InterPro"/>
</dbReference>
<organism evidence="3 4">
    <name type="scientific">Enterocloster clostridioformis</name>
    <dbReference type="NCBI Taxonomy" id="1531"/>
    <lineage>
        <taxon>Bacteria</taxon>
        <taxon>Bacillati</taxon>
        <taxon>Bacillota</taxon>
        <taxon>Clostridia</taxon>
        <taxon>Lachnospirales</taxon>
        <taxon>Lachnospiraceae</taxon>
        <taxon>Enterocloster</taxon>
    </lineage>
</organism>
<dbReference type="GO" id="GO:0004521">
    <property type="term" value="F:RNA endonuclease activity"/>
    <property type="evidence" value="ECO:0007669"/>
    <property type="project" value="TreeGrafter"/>
</dbReference>
<dbReference type="InterPro" id="IPR003477">
    <property type="entry name" value="PemK-like"/>
</dbReference>
<evidence type="ECO:0000256" key="2">
    <source>
        <dbReference type="ARBA" id="ARBA00022649"/>
    </source>
</evidence>
<dbReference type="GO" id="GO:0006402">
    <property type="term" value="P:mRNA catabolic process"/>
    <property type="evidence" value="ECO:0007669"/>
    <property type="project" value="TreeGrafter"/>
</dbReference>
<evidence type="ECO:0000313" key="4">
    <source>
        <dbReference type="Proteomes" id="UP000501069"/>
    </source>
</evidence>